<gene>
    <name evidence="1" type="ORF">FF38_01337</name>
</gene>
<keyword evidence="2" id="KW-1185">Reference proteome</keyword>
<dbReference type="AlphaFoldDB" id="A0A0L0BTD9"/>
<proteinExistence type="predicted"/>
<comment type="caution">
    <text evidence="1">The sequence shown here is derived from an EMBL/GenBank/DDBJ whole genome shotgun (WGS) entry which is preliminary data.</text>
</comment>
<organism evidence="1 2">
    <name type="scientific">Lucilia cuprina</name>
    <name type="common">Green bottle fly</name>
    <name type="synonym">Australian sheep blowfly</name>
    <dbReference type="NCBI Taxonomy" id="7375"/>
    <lineage>
        <taxon>Eukaryota</taxon>
        <taxon>Metazoa</taxon>
        <taxon>Ecdysozoa</taxon>
        <taxon>Arthropoda</taxon>
        <taxon>Hexapoda</taxon>
        <taxon>Insecta</taxon>
        <taxon>Pterygota</taxon>
        <taxon>Neoptera</taxon>
        <taxon>Endopterygota</taxon>
        <taxon>Diptera</taxon>
        <taxon>Brachycera</taxon>
        <taxon>Muscomorpha</taxon>
        <taxon>Oestroidea</taxon>
        <taxon>Calliphoridae</taxon>
        <taxon>Luciliinae</taxon>
        <taxon>Lucilia</taxon>
    </lineage>
</organism>
<dbReference type="EMBL" id="JRES01001363">
    <property type="protein sequence ID" value="KNC23345.1"/>
    <property type="molecule type" value="Genomic_DNA"/>
</dbReference>
<name>A0A0L0BTD9_LUCCU</name>
<reference evidence="1 2" key="1">
    <citation type="journal article" date="2015" name="Nat. Commun.">
        <title>Lucilia cuprina genome unlocks parasitic fly biology to underpin future interventions.</title>
        <authorList>
            <person name="Anstead C.A."/>
            <person name="Korhonen P.K."/>
            <person name="Young N.D."/>
            <person name="Hall R.S."/>
            <person name="Jex A.R."/>
            <person name="Murali S.C."/>
            <person name="Hughes D.S."/>
            <person name="Lee S.F."/>
            <person name="Perry T."/>
            <person name="Stroehlein A.J."/>
            <person name="Ansell B.R."/>
            <person name="Breugelmans B."/>
            <person name="Hofmann A."/>
            <person name="Qu J."/>
            <person name="Dugan S."/>
            <person name="Lee S.L."/>
            <person name="Chao H."/>
            <person name="Dinh H."/>
            <person name="Han Y."/>
            <person name="Doddapaneni H.V."/>
            <person name="Worley K.C."/>
            <person name="Muzny D.M."/>
            <person name="Ioannidis P."/>
            <person name="Waterhouse R.M."/>
            <person name="Zdobnov E.M."/>
            <person name="James P.J."/>
            <person name="Bagnall N.H."/>
            <person name="Kotze A.C."/>
            <person name="Gibbs R.A."/>
            <person name="Richards S."/>
            <person name="Batterham P."/>
            <person name="Gasser R.B."/>
        </authorList>
    </citation>
    <scope>NUCLEOTIDE SEQUENCE [LARGE SCALE GENOMIC DNA]</scope>
    <source>
        <strain evidence="1 2">LS</strain>
        <tissue evidence="1">Full body</tissue>
    </source>
</reference>
<evidence type="ECO:0000313" key="2">
    <source>
        <dbReference type="Proteomes" id="UP000037069"/>
    </source>
</evidence>
<sequence>MWFYNVGLISSCVSTTGKNEGHSELGSLSHVGPCHHRSLHIKSFAVRPRDPKSAGLSLEET</sequence>
<evidence type="ECO:0000313" key="1">
    <source>
        <dbReference type="EMBL" id="KNC23345.1"/>
    </source>
</evidence>
<accession>A0A0L0BTD9</accession>
<dbReference type="Proteomes" id="UP000037069">
    <property type="component" value="Unassembled WGS sequence"/>
</dbReference>
<protein>
    <submittedName>
        <fullName evidence="1">Uncharacterized protein</fullName>
    </submittedName>
</protein>